<dbReference type="GO" id="GO:0070180">
    <property type="term" value="F:large ribosomal subunit rRNA binding"/>
    <property type="evidence" value="ECO:0007669"/>
    <property type="project" value="UniProtKB-UniRule"/>
</dbReference>
<keyword evidence="6" id="KW-0694">RNA-binding</keyword>
<sequence length="164" mass="17471">MPLALEGKKAIVEEVAGVVAKASAAVVAEYRGLTVAQLTDLRVKARQQNVYVRVIRNTLARRAVEGTEFACLSDAFVGPVICAFSLDEAPAAARVFKEAVKGNDKLVVTALAFEGKKLAGKDLDFVASLPTKNESYAMLARTLLEIPTKLARAIQAVADQKQAA</sequence>
<dbReference type="Pfam" id="PF00466">
    <property type="entry name" value="Ribosomal_L10"/>
    <property type="match status" value="1"/>
</dbReference>
<dbReference type="GO" id="GO:0015934">
    <property type="term" value="C:large ribosomal subunit"/>
    <property type="evidence" value="ECO:0007669"/>
    <property type="project" value="InterPro"/>
</dbReference>
<protein>
    <recommendedName>
        <fullName evidence="5 6">Large ribosomal subunit protein uL10</fullName>
    </recommendedName>
</protein>
<keyword evidence="8" id="KW-1185">Reference proteome</keyword>
<organism evidence="7 8">
    <name type="scientific">Permianibacter aggregans</name>
    <dbReference type="NCBI Taxonomy" id="1510150"/>
    <lineage>
        <taxon>Bacteria</taxon>
        <taxon>Pseudomonadati</taxon>
        <taxon>Pseudomonadota</taxon>
        <taxon>Gammaproteobacteria</taxon>
        <taxon>Pseudomonadales</taxon>
        <taxon>Pseudomonadaceae</taxon>
        <taxon>Permianibacter</taxon>
    </lineage>
</organism>
<comment type="caution">
    <text evidence="7">The sequence shown here is derived from an EMBL/GenBank/DDBJ whole genome shotgun (WGS) entry which is preliminary data.</text>
</comment>
<dbReference type="SUPFAM" id="SSF160369">
    <property type="entry name" value="Ribosomal protein L10-like"/>
    <property type="match status" value="1"/>
</dbReference>
<gene>
    <name evidence="6" type="primary">rplJ</name>
    <name evidence="7" type="ORF">EV696_1346</name>
</gene>
<evidence type="ECO:0000256" key="5">
    <source>
        <dbReference type="ARBA" id="ARBA00035202"/>
    </source>
</evidence>
<keyword evidence="3 6" id="KW-0689">Ribosomal protein</keyword>
<dbReference type="InterPro" id="IPR002363">
    <property type="entry name" value="Ribosomal_uL10_CS_bac"/>
</dbReference>
<dbReference type="GO" id="GO:0006412">
    <property type="term" value="P:translation"/>
    <property type="evidence" value="ECO:0007669"/>
    <property type="project" value="UniProtKB-UniRule"/>
</dbReference>
<reference evidence="7 8" key="1">
    <citation type="submission" date="2019-03" db="EMBL/GenBank/DDBJ databases">
        <title>Genomic Encyclopedia of Type Strains, Phase IV (KMG-IV): sequencing the most valuable type-strain genomes for metagenomic binning, comparative biology and taxonomic classification.</title>
        <authorList>
            <person name="Goeker M."/>
        </authorList>
    </citation>
    <scope>NUCLEOTIDE SEQUENCE [LARGE SCALE GENOMIC DNA]</scope>
    <source>
        <strain evidence="7 8">DSM 103792</strain>
    </source>
</reference>
<keyword evidence="4 6" id="KW-0687">Ribonucleoprotein</keyword>
<dbReference type="EMBL" id="SNYM01000034">
    <property type="protein sequence ID" value="TDQ42562.1"/>
    <property type="molecule type" value="Genomic_DNA"/>
</dbReference>
<evidence type="ECO:0000313" key="8">
    <source>
        <dbReference type="Proteomes" id="UP000295375"/>
    </source>
</evidence>
<comment type="function">
    <text evidence="1 6">Forms part of the ribosomal stalk, playing a central role in the interaction of the ribosome with GTP-bound translation factors.</text>
</comment>
<accession>A0A4R6U9S4</accession>
<dbReference type="InterPro" id="IPR001790">
    <property type="entry name" value="Ribosomal_uL10"/>
</dbReference>
<comment type="similarity">
    <text evidence="2 6">Belongs to the universal ribosomal protein uL10 family.</text>
</comment>
<evidence type="ECO:0000256" key="6">
    <source>
        <dbReference type="HAMAP-Rule" id="MF_00362"/>
    </source>
</evidence>
<dbReference type="OrthoDB" id="9808307at2"/>
<evidence type="ECO:0000256" key="3">
    <source>
        <dbReference type="ARBA" id="ARBA00022980"/>
    </source>
</evidence>
<dbReference type="GO" id="GO:0003735">
    <property type="term" value="F:structural constituent of ribosome"/>
    <property type="evidence" value="ECO:0007669"/>
    <property type="project" value="InterPro"/>
</dbReference>
<evidence type="ECO:0000313" key="7">
    <source>
        <dbReference type="EMBL" id="TDQ42562.1"/>
    </source>
</evidence>
<name>A0A4R6U9S4_9GAMM</name>
<dbReference type="RefSeq" id="WP_133593825.1">
    <property type="nucleotide sequence ID" value="NZ_CP037953.1"/>
</dbReference>
<comment type="subunit">
    <text evidence="6">Part of the ribosomal stalk of the 50S ribosomal subunit. The N-terminus interacts with L11 and the large rRNA to form the base of the stalk. The C-terminus forms an elongated spine to which L12 dimers bind in a sequential fashion forming a multimeric L10(L12)X complex.</text>
</comment>
<dbReference type="NCBIfam" id="NF000955">
    <property type="entry name" value="PRK00099.1-1"/>
    <property type="match status" value="1"/>
</dbReference>
<dbReference type="HAMAP" id="MF_00362">
    <property type="entry name" value="Ribosomal_uL10"/>
    <property type="match status" value="1"/>
</dbReference>
<evidence type="ECO:0000256" key="2">
    <source>
        <dbReference type="ARBA" id="ARBA00008889"/>
    </source>
</evidence>
<dbReference type="InterPro" id="IPR043141">
    <property type="entry name" value="Ribosomal_uL10-like_sf"/>
</dbReference>
<dbReference type="PANTHER" id="PTHR11560">
    <property type="entry name" value="39S RIBOSOMAL PROTEIN L10, MITOCHONDRIAL"/>
    <property type="match status" value="1"/>
</dbReference>
<evidence type="ECO:0000256" key="4">
    <source>
        <dbReference type="ARBA" id="ARBA00023274"/>
    </source>
</evidence>
<dbReference type="InterPro" id="IPR022973">
    <property type="entry name" value="Ribosomal_uL10_bac"/>
</dbReference>
<proteinExistence type="inferred from homology"/>
<evidence type="ECO:0000256" key="1">
    <source>
        <dbReference type="ARBA" id="ARBA00002633"/>
    </source>
</evidence>
<dbReference type="Proteomes" id="UP000295375">
    <property type="component" value="Unassembled WGS sequence"/>
</dbReference>
<dbReference type="CDD" id="cd05797">
    <property type="entry name" value="Ribosomal_L10"/>
    <property type="match status" value="1"/>
</dbReference>
<dbReference type="AlphaFoldDB" id="A0A4R6U9S4"/>
<dbReference type="PROSITE" id="PS01109">
    <property type="entry name" value="RIBOSOMAL_L10"/>
    <property type="match status" value="1"/>
</dbReference>
<keyword evidence="6" id="KW-0699">rRNA-binding</keyword>
<dbReference type="Gene3D" id="3.30.70.1730">
    <property type="match status" value="1"/>
</dbReference>
<dbReference type="InterPro" id="IPR047865">
    <property type="entry name" value="Ribosomal_uL10_bac_type"/>
</dbReference>